<protein>
    <submittedName>
        <fullName evidence="2">Peptidase_C39 like family protein</fullName>
    </submittedName>
</protein>
<feature type="signal peptide" evidence="1">
    <location>
        <begin position="1"/>
        <end position="28"/>
    </location>
</feature>
<gene>
    <name evidence="2" type="ORF">SAMN04487818_107454</name>
</gene>
<sequence length="187" mass="20494">MSRPATRSALAATLVAVLAWLVSSPASAQAAAAFTMQAQQQTNWCWAASGTSIAASHGVNVSQNNFCALAKNRSTGTQCPNDQADLAQVRNGFSRLGFSSPGSYVYNTISYSAVQSQLNAAQPIETRILWKSGGGHMHVLYGFDSAKSWVYWGDPWPDNYRYNWATYSYYVNNSSFSWTHTLTGIRR</sequence>
<dbReference type="Gene3D" id="3.90.70.10">
    <property type="entry name" value="Cysteine proteinases"/>
    <property type="match status" value="1"/>
</dbReference>
<dbReference type="Pfam" id="PF12385">
    <property type="entry name" value="Peptidase_C70"/>
    <property type="match status" value="1"/>
</dbReference>
<organism evidence="2 3">
    <name type="scientific">Actinokineospora terrae</name>
    <dbReference type="NCBI Taxonomy" id="155974"/>
    <lineage>
        <taxon>Bacteria</taxon>
        <taxon>Bacillati</taxon>
        <taxon>Actinomycetota</taxon>
        <taxon>Actinomycetes</taxon>
        <taxon>Pseudonocardiales</taxon>
        <taxon>Pseudonocardiaceae</taxon>
        <taxon>Actinokineospora</taxon>
    </lineage>
</organism>
<evidence type="ECO:0000313" key="2">
    <source>
        <dbReference type="EMBL" id="SES12461.1"/>
    </source>
</evidence>
<reference evidence="3" key="1">
    <citation type="submission" date="2016-10" db="EMBL/GenBank/DDBJ databases">
        <authorList>
            <person name="Varghese N."/>
            <person name="Submissions S."/>
        </authorList>
    </citation>
    <scope>NUCLEOTIDE SEQUENCE [LARGE SCALE GENOMIC DNA]</scope>
    <source>
        <strain evidence="3">DSM 44260</strain>
    </source>
</reference>
<evidence type="ECO:0000313" key="3">
    <source>
        <dbReference type="Proteomes" id="UP000199051"/>
    </source>
</evidence>
<dbReference type="STRING" id="155974.SAMN04487818_107454"/>
<dbReference type="AlphaFoldDB" id="A0A1H9USZ8"/>
<name>A0A1H9USZ8_9PSEU</name>
<dbReference type="EMBL" id="FOGI01000007">
    <property type="protein sequence ID" value="SES12461.1"/>
    <property type="molecule type" value="Genomic_DNA"/>
</dbReference>
<dbReference type="InterPro" id="IPR022118">
    <property type="entry name" value="Peptidase_C70_AvrRpt2"/>
</dbReference>
<dbReference type="Proteomes" id="UP000199051">
    <property type="component" value="Unassembled WGS sequence"/>
</dbReference>
<feature type="chain" id="PRO_5011446350" evidence="1">
    <location>
        <begin position="29"/>
        <end position="187"/>
    </location>
</feature>
<accession>A0A1H9USZ8</accession>
<keyword evidence="3" id="KW-1185">Reference proteome</keyword>
<keyword evidence="1" id="KW-0732">Signal</keyword>
<dbReference type="RefSeq" id="WP_092779923.1">
    <property type="nucleotide sequence ID" value="NZ_FOGI01000007.1"/>
</dbReference>
<proteinExistence type="predicted"/>
<evidence type="ECO:0000256" key="1">
    <source>
        <dbReference type="SAM" id="SignalP"/>
    </source>
</evidence>